<evidence type="ECO:0000256" key="7">
    <source>
        <dbReference type="SAM" id="MobiDB-lite"/>
    </source>
</evidence>
<feature type="DNA-binding region" description="HMG box" evidence="5">
    <location>
        <begin position="47"/>
        <end position="115"/>
    </location>
</feature>
<name>A0A0P5VHH7_9CRUS</name>
<dbReference type="Proteomes" id="UP000076858">
    <property type="component" value="Unassembled WGS sequence"/>
</dbReference>
<dbReference type="EMBL" id="GDIQ01054880">
    <property type="protein sequence ID" value="JAN39857.1"/>
    <property type="molecule type" value="Transcribed_RNA"/>
</dbReference>
<reference evidence="9" key="1">
    <citation type="submission" date="2015-10" db="EMBL/GenBank/DDBJ databases">
        <title>EvidentialGene: Evidence-directed Construction of Complete mRNA Transcriptomes without Genomes.</title>
        <authorList>
            <person name="Gilbert D.G."/>
        </authorList>
    </citation>
    <scope>NUCLEOTIDE SEQUENCE</scope>
</reference>
<feature type="DNA-binding region" description="HMG box" evidence="5">
    <location>
        <begin position="152"/>
        <end position="218"/>
    </location>
</feature>
<dbReference type="Pfam" id="PF00505">
    <property type="entry name" value="HMG_box"/>
    <property type="match status" value="2"/>
</dbReference>
<dbReference type="AlphaFoldDB" id="A0A0P5VHH7"/>
<evidence type="ECO:0000313" key="10">
    <source>
        <dbReference type="EMBL" id="KZS19379.1"/>
    </source>
</evidence>
<sequence length="261" mass="30625">MYAIRIFPRLSNPWRSLNVAFSQPANYATTTQKRANLEEKLGLPERPKKPASPYLMFVKKTFPEYAKMTPKLPFKEVVQKLSEQWKKVDMETKKKMLNEYHEKLQKHPEEVEKYYSSLTDAQRVQLEAAKQDKNEVKKKRRTMQELKKTGKPIRPVTSFGLFVRDEYTKMQSKHVFGPSAMKEISKKWNNLTPEEKAPFTLRYQEAYKAYEKNLVDWEEDMVRQGKESLVRTRSRPANGEPKKSLLVKSAEPAPVKPLINK</sequence>
<evidence type="ECO:0000256" key="4">
    <source>
        <dbReference type="ARBA" id="ARBA00023242"/>
    </source>
</evidence>
<dbReference type="GO" id="GO:0003677">
    <property type="term" value="F:DNA binding"/>
    <property type="evidence" value="ECO:0007669"/>
    <property type="project" value="UniProtKB-UniRule"/>
</dbReference>
<dbReference type="PROSITE" id="PS50118">
    <property type="entry name" value="HMG_BOX_2"/>
    <property type="match status" value="2"/>
</dbReference>
<comment type="subcellular location">
    <subcellularLocation>
        <location evidence="1">Nucleus</location>
    </subcellularLocation>
</comment>
<evidence type="ECO:0000313" key="11">
    <source>
        <dbReference type="Proteomes" id="UP000076858"/>
    </source>
</evidence>
<dbReference type="PANTHER" id="PTHR48112:SF32">
    <property type="entry name" value="HIGH MOBILITY GROUP PROTEIN B3"/>
    <property type="match status" value="1"/>
</dbReference>
<accession>A0A0P5VHH7</accession>
<dbReference type="PANTHER" id="PTHR48112">
    <property type="entry name" value="HIGH MOBILITY GROUP PROTEIN DSP1"/>
    <property type="match status" value="1"/>
</dbReference>
<feature type="domain" description="HMG box" evidence="8">
    <location>
        <begin position="152"/>
        <end position="218"/>
    </location>
</feature>
<dbReference type="SUPFAM" id="SSF47095">
    <property type="entry name" value="HMG-box"/>
    <property type="match status" value="2"/>
</dbReference>
<evidence type="ECO:0000256" key="3">
    <source>
        <dbReference type="ARBA" id="ARBA00023125"/>
    </source>
</evidence>
<comment type="similarity">
    <text evidence="2">Belongs to the HMGB family.</text>
</comment>
<organism evidence="10 11">
    <name type="scientific">Daphnia magna</name>
    <dbReference type="NCBI Taxonomy" id="35525"/>
    <lineage>
        <taxon>Eukaryota</taxon>
        <taxon>Metazoa</taxon>
        <taxon>Ecdysozoa</taxon>
        <taxon>Arthropoda</taxon>
        <taxon>Crustacea</taxon>
        <taxon>Branchiopoda</taxon>
        <taxon>Diplostraca</taxon>
        <taxon>Cladocera</taxon>
        <taxon>Anomopoda</taxon>
        <taxon>Daphniidae</taxon>
        <taxon>Daphnia</taxon>
    </lineage>
</organism>
<keyword evidence="6" id="KW-0175">Coiled coil</keyword>
<feature type="region of interest" description="Disordered" evidence="7">
    <location>
        <begin position="225"/>
        <end position="261"/>
    </location>
</feature>
<reference evidence="10 11" key="2">
    <citation type="submission" date="2016-03" db="EMBL/GenBank/DDBJ databases">
        <title>EvidentialGene: Evidence-directed Construction of Genes on Genomes.</title>
        <authorList>
            <person name="Gilbert D.G."/>
            <person name="Choi J.-H."/>
            <person name="Mockaitis K."/>
            <person name="Colbourne J."/>
            <person name="Pfrender M."/>
        </authorList>
    </citation>
    <scope>NUCLEOTIDE SEQUENCE [LARGE SCALE GENOMIC DNA]</scope>
    <source>
        <strain evidence="10 11">Xinb3</strain>
        <tissue evidence="10">Complete organism</tissue>
    </source>
</reference>
<dbReference type="OrthoDB" id="5550281at2759"/>
<evidence type="ECO:0000256" key="6">
    <source>
        <dbReference type="SAM" id="Coils"/>
    </source>
</evidence>
<dbReference type="EMBL" id="LRGB01000389">
    <property type="protein sequence ID" value="KZS19379.1"/>
    <property type="molecule type" value="Genomic_DNA"/>
</dbReference>
<gene>
    <name evidence="10" type="ORF">APZ42_014239</name>
</gene>
<evidence type="ECO:0000256" key="2">
    <source>
        <dbReference type="ARBA" id="ARBA00008774"/>
    </source>
</evidence>
<dbReference type="EMBL" id="GDIQ01086714">
    <property type="protein sequence ID" value="JAN08023.1"/>
    <property type="molecule type" value="Transcribed_RNA"/>
</dbReference>
<dbReference type="SMART" id="SM00398">
    <property type="entry name" value="HMG"/>
    <property type="match status" value="2"/>
</dbReference>
<feature type="domain" description="HMG box" evidence="8">
    <location>
        <begin position="47"/>
        <end position="115"/>
    </location>
</feature>
<evidence type="ECO:0000259" key="8">
    <source>
        <dbReference type="PROSITE" id="PS50118"/>
    </source>
</evidence>
<keyword evidence="11" id="KW-1185">Reference proteome</keyword>
<dbReference type="InterPro" id="IPR009071">
    <property type="entry name" value="HMG_box_dom"/>
</dbReference>
<dbReference type="GO" id="GO:0005634">
    <property type="term" value="C:nucleus"/>
    <property type="evidence" value="ECO:0007669"/>
    <property type="project" value="UniProtKB-SubCell"/>
</dbReference>
<protein>
    <submittedName>
        <fullName evidence="10">Transcription factor A, mitochondrial</fullName>
    </submittedName>
</protein>
<keyword evidence="3 5" id="KW-0238">DNA-binding</keyword>
<dbReference type="InterPro" id="IPR050342">
    <property type="entry name" value="HMGB"/>
</dbReference>
<evidence type="ECO:0000256" key="5">
    <source>
        <dbReference type="PROSITE-ProRule" id="PRU00267"/>
    </source>
</evidence>
<evidence type="ECO:0000256" key="1">
    <source>
        <dbReference type="ARBA" id="ARBA00004123"/>
    </source>
</evidence>
<feature type="coiled-coil region" evidence="6">
    <location>
        <begin position="119"/>
        <end position="149"/>
    </location>
</feature>
<proteinExistence type="inferred from homology"/>
<dbReference type="Gene3D" id="1.10.30.10">
    <property type="entry name" value="High mobility group box domain"/>
    <property type="match status" value="2"/>
</dbReference>
<dbReference type="STRING" id="35525.A0A0P5VHH7"/>
<keyword evidence="4 5" id="KW-0539">Nucleus</keyword>
<evidence type="ECO:0000313" key="9">
    <source>
        <dbReference type="EMBL" id="JAN08023.1"/>
    </source>
</evidence>
<dbReference type="InterPro" id="IPR036910">
    <property type="entry name" value="HMG_box_dom_sf"/>
</dbReference>